<keyword evidence="2" id="KW-1185">Reference proteome</keyword>
<gene>
    <name evidence="1" type="ORF">DSO57_1027083</name>
</gene>
<name>A0ACC2T1Q7_9FUNG</name>
<sequence length="143" mass="15752">MEAGELGDSDKFQLAGGTAGAVLKMADHRSFLLFSGCKFFILVLFTGFTVKENTNFANAPLFGKGKFITVLFESEQSDFNLFPSQRSMCWPARKHEKAAESLLEAVREDETEGTEDIQQATGETKTKIILAVTSTLAYLMPNI</sequence>
<dbReference type="Proteomes" id="UP001165960">
    <property type="component" value="Unassembled WGS sequence"/>
</dbReference>
<protein>
    <submittedName>
        <fullName evidence="1">Uncharacterized protein</fullName>
    </submittedName>
</protein>
<proteinExistence type="predicted"/>
<accession>A0ACC2T1Q7</accession>
<reference evidence="1" key="1">
    <citation type="submission" date="2022-04" db="EMBL/GenBank/DDBJ databases">
        <title>Genome of the entomopathogenic fungus Entomophthora muscae.</title>
        <authorList>
            <person name="Elya C."/>
            <person name="Lovett B.R."/>
            <person name="Lee E."/>
            <person name="Macias A.M."/>
            <person name="Hajek A.E."/>
            <person name="De Bivort B.L."/>
            <person name="Kasson M.T."/>
            <person name="De Fine Licht H.H."/>
            <person name="Stajich J.E."/>
        </authorList>
    </citation>
    <scope>NUCLEOTIDE SEQUENCE</scope>
    <source>
        <strain evidence="1">Berkeley</strain>
    </source>
</reference>
<dbReference type="EMBL" id="QTSX02003713">
    <property type="protein sequence ID" value="KAJ9068589.1"/>
    <property type="molecule type" value="Genomic_DNA"/>
</dbReference>
<comment type="caution">
    <text evidence="1">The sequence shown here is derived from an EMBL/GenBank/DDBJ whole genome shotgun (WGS) entry which is preliminary data.</text>
</comment>
<organism evidence="1 2">
    <name type="scientific">Entomophthora muscae</name>
    <dbReference type="NCBI Taxonomy" id="34485"/>
    <lineage>
        <taxon>Eukaryota</taxon>
        <taxon>Fungi</taxon>
        <taxon>Fungi incertae sedis</taxon>
        <taxon>Zoopagomycota</taxon>
        <taxon>Entomophthoromycotina</taxon>
        <taxon>Entomophthoromycetes</taxon>
        <taxon>Entomophthorales</taxon>
        <taxon>Entomophthoraceae</taxon>
        <taxon>Entomophthora</taxon>
    </lineage>
</organism>
<evidence type="ECO:0000313" key="2">
    <source>
        <dbReference type="Proteomes" id="UP001165960"/>
    </source>
</evidence>
<evidence type="ECO:0000313" key="1">
    <source>
        <dbReference type="EMBL" id="KAJ9068589.1"/>
    </source>
</evidence>